<dbReference type="Proteomes" id="UP000541444">
    <property type="component" value="Unassembled WGS sequence"/>
</dbReference>
<dbReference type="InterPro" id="IPR036047">
    <property type="entry name" value="F-box-like_dom_sf"/>
</dbReference>
<protein>
    <recommendedName>
        <fullName evidence="2">F-box domain-containing protein</fullName>
    </recommendedName>
</protein>
<dbReference type="AlphaFoldDB" id="A0A7J7NRZ4"/>
<organism evidence="3 4">
    <name type="scientific">Kingdonia uniflora</name>
    <dbReference type="NCBI Taxonomy" id="39325"/>
    <lineage>
        <taxon>Eukaryota</taxon>
        <taxon>Viridiplantae</taxon>
        <taxon>Streptophyta</taxon>
        <taxon>Embryophyta</taxon>
        <taxon>Tracheophyta</taxon>
        <taxon>Spermatophyta</taxon>
        <taxon>Magnoliopsida</taxon>
        <taxon>Ranunculales</taxon>
        <taxon>Circaeasteraceae</taxon>
        <taxon>Kingdonia</taxon>
    </lineage>
</organism>
<feature type="region of interest" description="Disordered" evidence="1">
    <location>
        <begin position="127"/>
        <end position="165"/>
    </location>
</feature>
<evidence type="ECO:0000259" key="2">
    <source>
        <dbReference type="Pfam" id="PF00646"/>
    </source>
</evidence>
<comment type="caution">
    <text evidence="3">The sequence shown here is derived from an EMBL/GenBank/DDBJ whole genome shotgun (WGS) entry which is preliminary data.</text>
</comment>
<proteinExistence type="predicted"/>
<dbReference type="OrthoDB" id="10576130at2759"/>
<reference evidence="3 4" key="1">
    <citation type="journal article" date="2020" name="IScience">
        <title>Genome Sequencing of the Endangered Kingdonia uniflora (Circaeasteraceae, Ranunculales) Reveals Potential Mechanisms of Evolutionary Specialization.</title>
        <authorList>
            <person name="Sun Y."/>
            <person name="Deng T."/>
            <person name="Zhang A."/>
            <person name="Moore M.J."/>
            <person name="Landis J.B."/>
            <person name="Lin N."/>
            <person name="Zhang H."/>
            <person name="Zhang X."/>
            <person name="Huang J."/>
            <person name="Zhang X."/>
            <person name="Sun H."/>
            <person name="Wang H."/>
        </authorList>
    </citation>
    <scope>NUCLEOTIDE SEQUENCE [LARGE SCALE GENOMIC DNA]</scope>
    <source>
        <strain evidence="3">TB1705</strain>
        <tissue evidence="3">Leaf</tissue>
    </source>
</reference>
<feature type="compositionally biased region" description="Acidic residues" evidence="1">
    <location>
        <begin position="129"/>
        <end position="139"/>
    </location>
</feature>
<dbReference type="EMBL" id="JACGCM010000622">
    <property type="protein sequence ID" value="KAF6169977.1"/>
    <property type="molecule type" value="Genomic_DNA"/>
</dbReference>
<accession>A0A7J7NRZ4</accession>
<evidence type="ECO:0000313" key="3">
    <source>
        <dbReference type="EMBL" id="KAF6169977.1"/>
    </source>
</evidence>
<sequence length="261" mass="29047">MSDIRKWFMKHQDKNNGNASKPSKPTAPDPIASVKQEKPTNGGEESSGRRKSSKYFATEAPKPKIEKEMEKPPAKRKIQKSSDDLQPDVKPPSAKEIRKVYADEEFVHPNAMNKSDMVTPVKILKTVDTEENDDDEAADELGGTPLKASGKGPVTASAGGRGRGRGGDWSDVPYKLLQLAFDKLNTCDLSRVGAVCVQWRKSLYHYHSKVLLFDLPVLLLPCKDGVMERRVYSIGETKFYDDVKLSVPFEKHCVVLLMDGL</sequence>
<feature type="region of interest" description="Disordered" evidence="1">
    <location>
        <begin position="1"/>
        <end position="94"/>
    </location>
</feature>
<feature type="compositionally biased region" description="Basic and acidic residues" evidence="1">
    <location>
        <begin position="1"/>
        <end position="14"/>
    </location>
</feature>
<feature type="compositionally biased region" description="Basic and acidic residues" evidence="1">
    <location>
        <begin position="61"/>
        <end position="73"/>
    </location>
</feature>
<evidence type="ECO:0000256" key="1">
    <source>
        <dbReference type="SAM" id="MobiDB-lite"/>
    </source>
</evidence>
<dbReference type="Pfam" id="PF00646">
    <property type="entry name" value="F-box"/>
    <property type="match status" value="1"/>
</dbReference>
<evidence type="ECO:0000313" key="4">
    <source>
        <dbReference type="Proteomes" id="UP000541444"/>
    </source>
</evidence>
<feature type="domain" description="F-box" evidence="2">
    <location>
        <begin position="169"/>
        <end position="201"/>
    </location>
</feature>
<name>A0A7J7NRZ4_9MAGN</name>
<dbReference type="Gene3D" id="1.20.1280.50">
    <property type="match status" value="1"/>
</dbReference>
<gene>
    <name evidence="3" type="ORF">GIB67_034369</name>
</gene>
<dbReference type="SUPFAM" id="SSF81383">
    <property type="entry name" value="F-box domain"/>
    <property type="match status" value="1"/>
</dbReference>
<keyword evidence="4" id="KW-1185">Reference proteome</keyword>
<dbReference type="InterPro" id="IPR001810">
    <property type="entry name" value="F-box_dom"/>
</dbReference>